<keyword evidence="1" id="KW-0326">Glycosidase</keyword>
<dbReference type="STRING" id="649349.Lbys_1288"/>
<dbReference type="AlphaFoldDB" id="E4RUY4"/>
<dbReference type="RefSeq" id="WP_013408057.1">
    <property type="nucleotide sequence ID" value="NC_014655.1"/>
</dbReference>
<dbReference type="EMBL" id="CP002305">
    <property type="protein sequence ID" value="ADQ17007.1"/>
    <property type="molecule type" value="Genomic_DNA"/>
</dbReference>
<dbReference type="OrthoDB" id="9782576at2"/>
<reference evidence="1 2" key="2">
    <citation type="journal article" date="2011" name="Stand. Genomic Sci.">
        <title>Complete genome sequence of Leadbetterella byssophila type strain (4M15).</title>
        <authorList>
            <person name="Abt B."/>
            <person name="Teshima H."/>
            <person name="Lucas S."/>
            <person name="Lapidus A."/>
            <person name="Del Rio T.G."/>
            <person name="Nolan M."/>
            <person name="Tice H."/>
            <person name="Cheng J.F."/>
            <person name="Pitluck S."/>
            <person name="Liolios K."/>
            <person name="Pagani I."/>
            <person name="Ivanova N."/>
            <person name="Mavromatis K."/>
            <person name="Pati A."/>
            <person name="Tapia R."/>
            <person name="Han C."/>
            <person name="Goodwin L."/>
            <person name="Chen A."/>
            <person name="Palaniappan K."/>
            <person name="Land M."/>
            <person name="Hauser L."/>
            <person name="Chang Y.J."/>
            <person name="Jeffries C.D."/>
            <person name="Rohde M."/>
            <person name="Goker M."/>
            <person name="Tindall B.J."/>
            <person name="Detter J.C."/>
            <person name="Woyke T."/>
            <person name="Bristow J."/>
            <person name="Eisen J.A."/>
            <person name="Markowitz V."/>
            <person name="Hugenholtz P."/>
            <person name="Klenk H.P."/>
            <person name="Kyrpides N.C."/>
        </authorList>
    </citation>
    <scope>NUCLEOTIDE SEQUENCE [LARGE SCALE GENOMIC DNA]</scope>
    <source>
        <strain evidence="2">DSM 17132 / JCM 16389 / KACC 11308 / NBRC 106382 / 4M15</strain>
    </source>
</reference>
<dbReference type="KEGG" id="lby:Lbys_1288"/>
<protein>
    <submittedName>
        <fullName evidence="1">DNA-(Apurinic or apyrimidinic site) lyase Pyrimidine dimer DNA glycosylase</fullName>
        <ecNumber evidence="1">3.2.2.17</ecNumber>
        <ecNumber evidence="1">4.2.99.18</ecNumber>
    </submittedName>
</protein>
<dbReference type="GO" id="GO:0140078">
    <property type="term" value="F:class I DNA-(apurinic or apyrimidinic site) endonuclease activity"/>
    <property type="evidence" value="ECO:0007669"/>
    <property type="project" value="UniProtKB-EC"/>
</dbReference>
<sequence length="140" mass="16488">MRLWSLHPCYLDTKGLLALWREALLAKNVLEGMTKGYKNHPQLDRFKKYGPEFIHPFLQVVYEEAHARGYRFDQSKFNKLSFSTPIPVTTGQIAFEKEHLLRKLQERAPGWIKNLEIAQNPRLNPLFIRVDGEIEPWERA</sequence>
<dbReference type="HOGENOM" id="CLU_120482_0_0_10"/>
<reference key="1">
    <citation type="submission" date="2010-11" db="EMBL/GenBank/DDBJ databases">
        <title>The complete genome of Leadbetterella byssophila DSM 17132.</title>
        <authorList>
            <consortium name="US DOE Joint Genome Institute (JGI-PGF)"/>
            <person name="Lucas S."/>
            <person name="Copeland A."/>
            <person name="Lapidus A."/>
            <person name="Glavina del Rio T."/>
            <person name="Dalin E."/>
            <person name="Tice H."/>
            <person name="Bruce D."/>
            <person name="Goodwin L."/>
            <person name="Pitluck S."/>
            <person name="Kyrpides N."/>
            <person name="Mavromatis K."/>
            <person name="Ivanova N."/>
            <person name="Teshima H."/>
            <person name="Brettin T."/>
            <person name="Detter J.C."/>
            <person name="Han C."/>
            <person name="Tapia R."/>
            <person name="Land M."/>
            <person name="Hauser L."/>
            <person name="Markowitz V."/>
            <person name="Cheng J.-F."/>
            <person name="Hugenholtz P."/>
            <person name="Woyke T."/>
            <person name="Wu D."/>
            <person name="Tindall B."/>
            <person name="Pomrenke H.G."/>
            <person name="Brambilla E."/>
            <person name="Klenk H.-P."/>
            <person name="Eisen J.A."/>
        </authorList>
    </citation>
    <scope>NUCLEOTIDE SEQUENCE [LARGE SCALE GENOMIC DNA]</scope>
    <source>
        <strain>DSM 17132</strain>
    </source>
</reference>
<proteinExistence type="predicted"/>
<evidence type="ECO:0000313" key="2">
    <source>
        <dbReference type="Proteomes" id="UP000007435"/>
    </source>
</evidence>
<accession>E4RUY4</accession>
<dbReference type="Pfam" id="PF03013">
    <property type="entry name" value="Pyr_excise"/>
    <property type="match status" value="1"/>
</dbReference>
<dbReference type="Proteomes" id="UP000007435">
    <property type="component" value="Chromosome"/>
</dbReference>
<gene>
    <name evidence="1" type="ordered locus">Lbys_1288</name>
</gene>
<keyword evidence="1" id="KW-0378">Hydrolase</keyword>
<organism evidence="1 2">
    <name type="scientific">Leadbetterella byssophila (strain DSM 17132 / JCM 16389 / KACC 11308 / NBRC 106382 / 4M15)</name>
    <dbReference type="NCBI Taxonomy" id="649349"/>
    <lineage>
        <taxon>Bacteria</taxon>
        <taxon>Pseudomonadati</taxon>
        <taxon>Bacteroidota</taxon>
        <taxon>Cytophagia</taxon>
        <taxon>Cytophagales</taxon>
        <taxon>Leadbetterellaceae</taxon>
        <taxon>Leadbetterella</taxon>
    </lineage>
</organism>
<name>E4RUY4_LEAB4</name>
<dbReference type="EC" id="4.2.99.18" evidence="1"/>
<dbReference type="eggNOG" id="ENOG503195F">
    <property type="taxonomic scope" value="Bacteria"/>
</dbReference>
<keyword evidence="1" id="KW-0456">Lyase</keyword>
<dbReference type="EC" id="3.2.2.17" evidence="1"/>
<dbReference type="GO" id="GO:0033959">
    <property type="term" value="F:deoxyribodipyrimidine endonucleosidase activity"/>
    <property type="evidence" value="ECO:0007669"/>
    <property type="project" value="UniProtKB-EC"/>
</dbReference>
<evidence type="ECO:0000313" key="1">
    <source>
        <dbReference type="EMBL" id="ADQ17007.1"/>
    </source>
</evidence>
<dbReference type="InterPro" id="IPR004260">
    <property type="entry name" value="Pyr-dimer_DNA_glycosylase"/>
</dbReference>
<keyword evidence="2" id="KW-1185">Reference proteome</keyword>